<sequence length="446" mass="51612">MRRFSSLGVRRPCFNSSHNIQQPKTLVRCLFTLAFIIFLLTYASLCTWYWQILLPANIREFGFDSSFKNSIRDNYILAFSPSTKTGDLHCDVLKSMTRGKWLAKSYSEEEMNKLSHFINKSRALHNLPTSLERPDLRCGNVTFSHLDGMMHNLLWFRALCDPKGRNPCCYNNRCTPNISVHDCRCPECYDMRQQIHAEFSSWEPSDPNCKMKTYHSASDICDVLKNTTIFMIGDSFMRHIYIAMLSLLRKDSPHGPRRRDISSVHQNMCSEDFIYQHRCAFTVDIDTLVCQNTTKVTFLEHIAASQSQSILEVVRKLLGIPNSYLLLGIGIHDDFNFDIIAQLLLYPLQTIIKTFRWPEIIWISTHAPGLLKTPRVPSQSAESILRYNNQVKTLLQTDKTHIPILDFFQLTKGIMSFDGAHYGRGINEVKVQIFLNYISERTRRNT</sequence>
<evidence type="ECO:0000313" key="2">
    <source>
        <dbReference type="EMBL" id="GFO45385.1"/>
    </source>
</evidence>
<dbReference type="EMBL" id="BLXT01008059">
    <property type="protein sequence ID" value="GFO45385.1"/>
    <property type="molecule type" value="Genomic_DNA"/>
</dbReference>
<keyword evidence="1" id="KW-0472">Membrane</keyword>
<dbReference type="AlphaFoldDB" id="A0AAV4DML4"/>
<dbReference type="Proteomes" id="UP000735302">
    <property type="component" value="Unassembled WGS sequence"/>
</dbReference>
<protein>
    <submittedName>
        <fullName evidence="2">Uncharacterized protein</fullName>
    </submittedName>
</protein>
<comment type="caution">
    <text evidence="2">The sequence shown here is derived from an EMBL/GenBank/DDBJ whole genome shotgun (WGS) entry which is preliminary data.</text>
</comment>
<organism evidence="2 3">
    <name type="scientific">Plakobranchus ocellatus</name>
    <dbReference type="NCBI Taxonomy" id="259542"/>
    <lineage>
        <taxon>Eukaryota</taxon>
        <taxon>Metazoa</taxon>
        <taxon>Spiralia</taxon>
        <taxon>Lophotrochozoa</taxon>
        <taxon>Mollusca</taxon>
        <taxon>Gastropoda</taxon>
        <taxon>Heterobranchia</taxon>
        <taxon>Euthyneura</taxon>
        <taxon>Panpulmonata</taxon>
        <taxon>Sacoglossa</taxon>
        <taxon>Placobranchoidea</taxon>
        <taxon>Plakobranchidae</taxon>
        <taxon>Plakobranchus</taxon>
    </lineage>
</organism>
<keyword evidence="3" id="KW-1185">Reference proteome</keyword>
<keyword evidence="1" id="KW-0812">Transmembrane</keyword>
<keyword evidence="1" id="KW-1133">Transmembrane helix</keyword>
<accession>A0AAV4DML4</accession>
<proteinExistence type="predicted"/>
<feature type="transmembrane region" description="Helical" evidence="1">
    <location>
        <begin position="26"/>
        <end position="50"/>
    </location>
</feature>
<evidence type="ECO:0000256" key="1">
    <source>
        <dbReference type="SAM" id="Phobius"/>
    </source>
</evidence>
<evidence type="ECO:0000313" key="3">
    <source>
        <dbReference type="Proteomes" id="UP000735302"/>
    </source>
</evidence>
<gene>
    <name evidence="2" type="ORF">PoB_007189000</name>
</gene>
<reference evidence="2 3" key="1">
    <citation type="journal article" date="2021" name="Elife">
        <title>Chloroplast acquisition without the gene transfer in kleptoplastic sea slugs, Plakobranchus ocellatus.</title>
        <authorList>
            <person name="Maeda T."/>
            <person name="Takahashi S."/>
            <person name="Yoshida T."/>
            <person name="Shimamura S."/>
            <person name="Takaki Y."/>
            <person name="Nagai Y."/>
            <person name="Toyoda A."/>
            <person name="Suzuki Y."/>
            <person name="Arimoto A."/>
            <person name="Ishii H."/>
            <person name="Satoh N."/>
            <person name="Nishiyama T."/>
            <person name="Hasebe M."/>
            <person name="Maruyama T."/>
            <person name="Minagawa J."/>
            <person name="Obokata J."/>
            <person name="Shigenobu S."/>
        </authorList>
    </citation>
    <scope>NUCLEOTIDE SEQUENCE [LARGE SCALE GENOMIC DNA]</scope>
</reference>
<name>A0AAV4DML4_9GAST</name>